<accession>A0A1F5X2V0</accession>
<reference evidence="1 2" key="1">
    <citation type="journal article" date="2016" name="Nat. Commun.">
        <title>Thousands of microbial genomes shed light on interconnected biogeochemical processes in an aquifer system.</title>
        <authorList>
            <person name="Anantharaman K."/>
            <person name="Brown C.T."/>
            <person name="Hug L.A."/>
            <person name="Sharon I."/>
            <person name="Castelle C.J."/>
            <person name="Probst A.J."/>
            <person name="Thomas B.C."/>
            <person name="Singh A."/>
            <person name="Wilkins M.J."/>
            <person name="Karaoz U."/>
            <person name="Brodie E.L."/>
            <person name="Williams K.H."/>
            <person name="Hubbard S.S."/>
            <person name="Banfield J.F."/>
        </authorList>
    </citation>
    <scope>NUCLEOTIDE SEQUENCE [LARGE SCALE GENOMIC DNA]</scope>
</reference>
<name>A0A1F5X2V0_9BACT</name>
<dbReference type="Proteomes" id="UP000178114">
    <property type="component" value="Unassembled WGS sequence"/>
</dbReference>
<dbReference type="STRING" id="1798351.A2930_00240"/>
<dbReference type="AlphaFoldDB" id="A0A1F5X2V0"/>
<comment type="caution">
    <text evidence="1">The sequence shown here is derived from an EMBL/GenBank/DDBJ whole genome shotgun (WGS) entry which is preliminary data.</text>
</comment>
<evidence type="ECO:0000313" key="2">
    <source>
        <dbReference type="Proteomes" id="UP000178114"/>
    </source>
</evidence>
<sequence>MAKGRLVLDVWKDQSADPFFWIALEGEKDYKVFYGREGWTVDLSRKETRAKYAQDNEMTDPDASQIIASIDIAGPMEEIIKLIEFAGYHGCVGQAKPRYLYAPKKSVVEISEHLATLNLIQELAKNDPKASMHYYRSHPLERATKYDQGAYRGQWSVVTGKHQIINAEYSADDSVKTIEVLPQLLS</sequence>
<organism evidence="1 2">
    <name type="scientific">Candidatus Giovannonibacteria bacterium RIFCSPLOWO2_01_FULL_45_34</name>
    <dbReference type="NCBI Taxonomy" id="1798351"/>
    <lineage>
        <taxon>Bacteria</taxon>
        <taxon>Candidatus Giovannoniibacteriota</taxon>
    </lineage>
</organism>
<proteinExistence type="predicted"/>
<evidence type="ECO:0000313" key="1">
    <source>
        <dbReference type="EMBL" id="OGF81891.1"/>
    </source>
</evidence>
<dbReference type="EMBL" id="MFID01000002">
    <property type="protein sequence ID" value="OGF81891.1"/>
    <property type="molecule type" value="Genomic_DNA"/>
</dbReference>
<gene>
    <name evidence="1" type="ORF">A2930_00240</name>
</gene>
<protein>
    <submittedName>
        <fullName evidence="1">Uncharacterized protein</fullName>
    </submittedName>
</protein>